<feature type="region of interest" description="Disordered" evidence="1">
    <location>
        <begin position="129"/>
        <end position="162"/>
    </location>
</feature>
<gene>
    <name evidence="2" type="ORF">D9C73_025310</name>
</gene>
<dbReference type="AlphaFoldDB" id="A0A4U5VUR9"/>
<dbReference type="GO" id="GO:0003677">
    <property type="term" value="F:DNA binding"/>
    <property type="evidence" value="ECO:0007669"/>
    <property type="project" value="UniProtKB-KW"/>
</dbReference>
<accession>A0A4U5VUR9</accession>
<keyword evidence="2" id="KW-0371">Homeobox</keyword>
<reference evidence="2 3" key="1">
    <citation type="submission" date="2019-01" db="EMBL/GenBank/DDBJ databases">
        <title>Genome Assembly of Collichthys lucidus.</title>
        <authorList>
            <person name="Cai M."/>
            <person name="Xiao S."/>
        </authorList>
    </citation>
    <scope>NUCLEOTIDE SEQUENCE [LARGE SCALE GENOMIC DNA]</scope>
    <source>
        <strain evidence="2">JT15FE1705JMU</strain>
        <tissue evidence="2">Muscle</tissue>
    </source>
</reference>
<dbReference type="EMBL" id="CM014100">
    <property type="protein sequence ID" value="TKS92488.1"/>
    <property type="molecule type" value="Genomic_DNA"/>
</dbReference>
<sequence length="306" mass="33262">MRLSPKVNKTLDFNSDCSSIFIAGLRGAEQPAEEGDLACRTIEKKKKERRDFCTQTAGCCQRADRRRRWGPPPSCTVPAAEKNGRSRARAAPCSTKAGGTGRRSRASSCPAGAGVRQGELRVQTQALRAGRGAQLTGDNDKGVVPEQANEGNKRQRHSLPWPHPLVDPLGALLIGRASPSSTLPYPFIPPHLPHLPLHHHYPLALSSPASPAHSRYNSPMRTLDALRLSQYHNRPGGLPPTSLYASTSVMHHPASCPCPLCLHWGPEHLLKARGEALGLSQPRSPKANIQPAGLEGGRRWCDTRWT</sequence>
<dbReference type="Proteomes" id="UP000298787">
    <property type="component" value="Chromosome 23"/>
</dbReference>
<keyword evidence="3" id="KW-1185">Reference proteome</keyword>
<proteinExistence type="predicted"/>
<name>A0A4U5VUR9_COLLU</name>
<feature type="region of interest" description="Disordered" evidence="1">
    <location>
        <begin position="71"/>
        <end position="117"/>
    </location>
</feature>
<keyword evidence="2" id="KW-0238">DNA-binding</keyword>
<evidence type="ECO:0000313" key="2">
    <source>
        <dbReference type="EMBL" id="TKS92488.1"/>
    </source>
</evidence>
<organism evidence="2 3">
    <name type="scientific">Collichthys lucidus</name>
    <name type="common">Big head croaker</name>
    <name type="synonym">Sciaena lucida</name>
    <dbReference type="NCBI Taxonomy" id="240159"/>
    <lineage>
        <taxon>Eukaryota</taxon>
        <taxon>Metazoa</taxon>
        <taxon>Chordata</taxon>
        <taxon>Craniata</taxon>
        <taxon>Vertebrata</taxon>
        <taxon>Euteleostomi</taxon>
        <taxon>Actinopterygii</taxon>
        <taxon>Neopterygii</taxon>
        <taxon>Teleostei</taxon>
        <taxon>Neoteleostei</taxon>
        <taxon>Acanthomorphata</taxon>
        <taxon>Eupercaria</taxon>
        <taxon>Sciaenidae</taxon>
        <taxon>Collichthys</taxon>
    </lineage>
</organism>
<evidence type="ECO:0000313" key="3">
    <source>
        <dbReference type="Proteomes" id="UP000298787"/>
    </source>
</evidence>
<evidence type="ECO:0000256" key="1">
    <source>
        <dbReference type="SAM" id="MobiDB-lite"/>
    </source>
</evidence>
<protein>
    <submittedName>
        <fullName evidence="2">Homeobox protein XHOX-3</fullName>
    </submittedName>
</protein>